<comment type="caution">
    <text evidence="2">The sequence shown here is derived from an EMBL/GenBank/DDBJ whole genome shotgun (WGS) entry which is preliminary data.</text>
</comment>
<reference evidence="2 3" key="1">
    <citation type="submission" date="2021-01" db="EMBL/GenBank/DDBJ databases">
        <title>Whole genome shotgun sequence of Planobispora siamensis NBRC 107568.</title>
        <authorList>
            <person name="Komaki H."/>
            <person name="Tamura T."/>
        </authorList>
    </citation>
    <scope>NUCLEOTIDE SEQUENCE [LARGE SCALE GENOMIC DNA]</scope>
    <source>
        <strain evidence="2 3">NBRC 107568</strain>
    </source>
</reference>
<keyword evidence="1" id="KW-0472">Membrane</keyword>
<feature type="transmembrane region" description="Helical" evidence="1">
    <location>
        <begin position="82"/>
        <end position="99"/>
    </location>
</feature>
<feature type="transmembrane region" description="Helical" evidence="1">
    <location>
        <begin position="53"/>
        <end position="76"/>
    </location>
</feature>
<dbReference type="AlphaFoldDB" id="A0A8J3WIM7"/>
<keyword evidence="1" id="KW-0812">Transmembrane</keyword>
<keyword evidence="3" id="KW-1185">Reference proteome</keyword>
<dbReference type="EMBL" id="BOOJ01000007">
    <property type="protein sequence ID" value="GIH89927.1"/>
    <property type="molecule type" value="Genomic_DNA"/>
</dbReference>
<evidence type="ECO:0000256" key="1">
    <source>
        <dbReference type="SAM" id="Phobius"/>
    </source>
</evidence>
<protein>
    <submittedName>
        <fullName evidence="2">Uncharacterized protein</fullName>
    </submittedName>
</protein>
<keyword evidence="1" id="KW-1133">Transmembrane helix</keyword>
<dbReference type="RefSeq" id="WP_204062312.1">
    <property type="nucleotide sequence ID" value="NZ_BOOJ01000007.1"/>
</dbReference>
<name>A0A8J3WIM7_9ACTN</name>
<proteinExistence type="predicted"/>
<evidence type="ECO:0000313" key="3">
    <source>
        <dbReference type="Proteomes" id="UP000619788"/>
    </source>
</evidence>
<dbReference type="Proteomes" id="UP000619788">
    <property type="component" value="Unassembled WGS sequence"/>
</dbReference>
<gene>
    <name evidence="2" type="ORF">Psi01_05570</name>
</gene>
<sequence>MNDEIHSLQRREGPVPPPVWERVVSLDESLPDVCIHREMCFAKHVQAKGGMEWLLGGLVFLWVIYVTAWTAGVIWWWGRPGAGLMAAVTLPLILISAVVHRRRGHRGRCWIVRSLDPGEIMDGFAVLVSPFVWIERVLGWILWPLLQVGRLFGWLWRCLSRLGEL</sequence>
<accession>A0A8J3WIM7</accession>
<evidence type="ECO:0000313" key="2">
    <source>
        <dbReference type="EMBL" id="GIH89927.1"/>
    </source>
</evidence>
<organism evidence="2 3">
    <name type="scientific">Planobispora siamensis</name>
    <dbReference type="NCBI Taxonomy" id="936338"/>
    <lineage>
        <taxon>Bacteria</taxon>
        <taxon>Bacillati</taxon>
        <taxon>Actinomycetota</taxon>
        <taxon>Actinomycetes</taxon>
        <taxon>Streptosporangiales</taxon>
        <taxon>Streptosporangiaceae</taxon>
        <taxon>Planobispora</taxon>
    </lineage>
</organism>